<comment type="caution">
    <text evidence="1">The sequence shown here is derived from an EMBL/GenBank/DDBJ whole genome shotgun (WGS) entry which is preliminary data.</text>
</comment>
<reference evidence="1 2" key="1">
    <citation type="submission" date="2017-01" db="EMBL/GenBank/DDBJ databases">
        <title>Genome analysis of Paenibacillus selenitrireducens ES3-24.</title>
        <authorList>
            <person name="Xu D."/>
            <person name="Yao R."/>
            <person name="Zheng S."/>
        </authorList>
    </citation>
    <scope>NUCLEOTIDE SEQUENCE [LARGE SCALE GENOMIC DNA]</scope>
    <source>
        <strain evidence="1 2">ES3-24</strain>
    </source>
</reference>
<dbReference type="OrthoDB" id="2664142at2"/>
<dbReference type="Proteomes" id="UP000190188">
    <property type="component" value="Unassembled WGS sequence"/>
</dbReference>
<name>A0A1T2XFE3_9BACL</name>
<evidence type="ECO:0000313" key="1">
    <source>
        <dbReference type="EMBL" id="OPA78555.1"/>
    </source>
</evidence>
<gene>
    <name evidence="1" type="ORF">BVG16_11855</name>
</gene>
<protein>
    <recommendedName>
        <fullName evidence="3">Lipoprotein</fullName>
    </recommendedName>
</protein>
<evidence type="ECO:0008006" key="3">
    <source>
        <dbReference type="Google" id="ProtNLM"/>
    </source>
</evidence>
<proteinExistence type="predicted"/>
<accession>A0A1T2XFE3</accession>
<dbReference type="EMBL" id="MSZX01000004">
    <property type="protein sequence ID" value="OPA78555.1"/>
    <property type="molecule type" value="Genomic_DNA"/>
</dbReference>
<organism evidence="1 2">
    <name type="scientific">Paenibacillus selenitireducens</name>
    <dbReference type="NCBI Taxonomy" id="1324314"/>
    <lineage>
        <taxon>Bacteria</taxon>
        <taxon>Bacillati</taxon>
        <taxon>Bacillota</taxon>
        <taxon>Bacilli</taxon>
        <taxon>Bacillales</taxon>
        <taxon>Paenibacillaceae</taxon>
        <taxon>Paenibacillus</taxon>
    </lineage>
</organism>
<dbReference type="RefSeq" id="WP_078498892.1">
    <property type="nucleotide sequence ID" value="NZ_MSZX01000004.1"/>
</dbReference>
<keyword evidence="2" id="KW-1185">Reference proteome</keyword>
<dbReference type="STRING" id="1324314.BVG16_11855"/>
<dbReference type="AlphaFoldDB" id="A0A1T2XFE3"/>
<evidence type="ECO:0000313" key="2">
    <source>
        <dbReference type="Proteomes" id="UP000190188"/>
    </source>
</evidence>
<sequence>MIRYFSVSIKSCRTLAFGLSFVMIVLSLNGCYAIESKKSPTEIYQMALSGLSGVDNFKFRGRAEVYGTNGKRILEPINYEGNVIGHKQQTFKIASESGTALTYSERWNPLHQLELLRNLGKSIQINEQKSNDQQIVLEIKLNPGEGTKLLIQNLKSEMNGLQEGRYLVQNAAKLDVKKQKELQKELDSIYKNGVTKLQSLTQNMESNASYVLWVDRSSLIPTRVYSKTQTRFVDKGKARTEAVTTDAKFDGYQ</sequence>